<dbReference type="EMBL" id="JBHUKU010000017">
    <property type="protein sequence ID" value="MFD2462702.1"/>
    <property type="molecule type" value="Genomic_DNA"/>
</dbReference>
<feature type="non-terminal residue" evidence="1">
    <location>
        <position position="184"/>
    </location>
</feature>
<comment type="caution">
    <text evidence="1">The sequence shown here is derived from an EMBL/GenBank/DDBJ whole genome shotgun (WGS) entry which is preliminary data.</text>
</comment>
<reference evidence="2" key="1">
    <citation type="journal article" date="2019" name="Int. J. Syst. Evol. Microbiol.">
        <title>The Global Catalogue of Microorganisms (GCM) 10K type strain sequencing project: providing services to taxonomists for standard genome sequencing and annotation.</title>
        <authorList>
            <consortium name="The Broad Institute Genomics Platform"/>
            <consortium name="The Broad Institute Genome Sequencing Center for Infectious Disease"/>
            <person name="Wu L."/>
            <person name="Ma J."/>
        </authorList>
    </citation>
    <scope>NUCLEOTIDE SEQUENCE [LARGE SCALE GENOMIC DNA]</scope>
    <source>
        <strain evidence="2">CGMCC 4.7643</strain>
    </source>
</reference>
<evidence type="ECO:0000313" key="1">
    <source>
        <dbReference type="EMBL" id="MFD2462702.1"/>
    </source>
</evidence>
<sequence>MLANGVLASIERRTMMGVQHGMGQSEEVDKATGGASSVFLRMKATPASVTSKEGSRLVWDDPECLLARADYYGANAATYGVINPAKMSQYSGHVKPMRNPFTIATFKNPANEVMFGDGIDLLGPEGPSRILCVSTKQRNDLHAMLTAKGITRGQRQGVRTTGGSSCAGCCRCGCRGVVRGWCLG</sequence>
<organism evidence="1 2">
    <name type="scientific">Amycolatopsis samaneae</name>
    <dbReference type="NCBI Taxonomy" id="664691"/>
    <lineage>
        <taxon>Bacteria</taxon>
        <taxon>Bacillati</taxon>
        <taxon>Actinomycetota</taxon>
        <taxon>Actinomycetes</taxon>
        <taxon>Pseudonocardiales</taxon>
        <taxon>Pseudonocardiaceae</taxon>
        <taxon>Amycolatopsis</taxon>
    </lineage>
</organism>
<evidence type="ECO:0000313" key="2">
    <source>
        <dbReference type="Proteomes" id="UP001597419"/>
    </source>
</evidence>
<accession>A0ABW5GPB1</accession>
<name>A0ABW5GPB1_9PSEU</name>
<proteinExistence type="predicted"/>
<keyword evidence="2" id="KW-1185">Reference proteome</keyword>
<protein>
    <submittedName>
        <fullName evidence="1">Uncharacterized protein</fullName>
    </submittedName>
</protein>
<dbReference type="Proteomes" id="UP001597419">
    <property type="component" value="Unassembled WGS sequence"/>
</dbReference>
<gene>
    <name evidence="1" type="ORF">ACFSYJ_29115</name>
</gene>